<evidence type="ECO:0000256" key="16">
    <source>
        <dbReference type="ARBA" id="ARBA00023136"/>
    </source>
</evidence>
<evidence type="ECO:0000256" key="18">
    <source>
        <dbReference type="ARBA" id="ARBA00032375"/>
    </source>
</evidence>
<gene>
    <name evidence="22" type="ORF">FMM05_02110</name>
</gene>
<keyword evidence="23" id="KW-1185">Reference proteome</keyword>
<evidence type="ECO:0000256" key="3">
    <source>
        <dbReference type="ARBA" id="ARBA00004571"/>
    </source>
</evidence>
<evidence type="ECO:0000313" key="23">
    <source>
        <dbReference type="Proteomes" id="UP000320643"/>
    </source>
</evidence>
<dbReference type="SUPFAM" id="SSF56931">
    <property type="entry name" value="Outer membrane phospholipase A (OMPLA)"/>
    <property type="match status" value="1"/>
</dbReference>
<dbReference type="CDD" id="cd00541">
    <property type="entry name" value="OMPLA"/>
    <property type="match status" value="1"/>
</dbReference>
<evidence type="ECO:0000256" key="17">
    <source>
        <dbReference type="ARBA" id="ARBA00023237"/>
    </source>
</evidence>
<keyword evidence="11 21" id="KW-0732">Signal</keyword>
<keyword evidence="13 20" id="KW-0106">Calcium</keyword>
<evidence type="ECO:0000256" key="21">
    <source>
        <dbReference type="SAM" id="SignalP"/>
    </source>
</evidence>
<dbReference type="PANTHER" id="PTHR40457">
    <property type="entry name" value="PHOSPHOLIPASE A1"/>
    <property type="match status" value="1"/>
</dbReference>
<evidence type="ECO:0000256" key="2">
    <source>
        <dbReference type="ARBA" id="ARBA00001604"/>
    </source>
</evidence>
<sequence>MLLFTKRFTGIFILFATMATATAQVSSLFNNSRPKSMSQRWELDTLTSAGTFVITPYKPIYILPFRWSSQPNDSPYSGNPSDDYTVDEPSDFNHLEAKFQISFKVKVLQTIFGRYGDLWVAYTQKSHWQVYNQSLSRPFRETNYEPEVILNFHTNVNMFGFKNRMAGVSFNHQSNGRDMPLSRSWNRIIFHAGFERDNWQVYLRPWIRIPDDDDDNPDIVQRIGYGDATVIYTMGKSVISFTGSTNFAFNDHFSGYAEASWSYQLFGNLKGYLQITHGYGETLIDYNNRQTTVGLGVSLVEWN</sequence>
<evidence type="ECO:0000256" key="14">
    <source>
        <dbReference type="ARBA" id="ARBA00022963"/>
    </source>
</evidence>
<dbReference type="InterPro" id="IPR036541">
    <property type="entry name" value="PLipase_A1_sf"/>
</dbReference>
<dbReference type="GO" id="GO:0004623">
    <property type="term" value="F:phospholipase A2 activity"/>
    <property type="evidence" value="ECO:0007669"/>
    <property type="project" value="UniProtKB-EC"/>
</dbReference>
<organism evidence="22 23">
    <name type="scientific">Flavobacterium zepuense</name>
    <dbReference type="NCBI Taxonomy" id="2593302"/>
    <lineage>
        <taxon>Bacteria</taxon>
        <taxon>Pseudomonadati</taxon>
        <taxon>Bacteroidota</taxon>
        <taxon>Flavobacteriia</taxon>
        <taxon>Flavobacteriales</taxon>
        <taxon>Flavobacteriaceae</taxon>
        <taxon>Flavobacterium</taxon>
    </lineage>
</organism>
<evidence type="ECO:0000256" key="12">
    <source>
        <dbReference type="ARBA" id="ARBA00022801"/>
    </source>
</evidence>
<evidence type="ECO:0000256" key="11">
    <source>
        <dbReference type="ARBA" id="ARBA00022729"/>
    </source>
</evidence>
<feature type="binding site" description="in dimeric form" evidence="20">
    <location>
        <position position="177"/>
    </location>
    <ligand>
        <name>Ca(2+)</name>
        <dbReference type="ChEBI" id="CHEBI:29108"/>
        <label>1</label>
    </ligand>
</feature>
<evidence type="ECO:0000313" key="22">
    <source>
        <dbReference type="EMBL" id="TRW27456.1"/>
    </source>
</evidence>
<feature type="signal peptide" evidence="21">
    <location>
        <begin position="1"/>
        <end position="23"/>
    </location>
</feature>
<reference evidence="22 23" key="1">
    <citation type="submission" date="2019-07" db="EMBL/GenBank/DDBJ databases">
        <title>Flavobacterium sp. nov., isolated from glacier ice.</title>
        <authorList>
            <person name="Liu Q."/>
            <person name="Xin Y.-H."/>
        </authorList>
    </citation>
    <scope>NUCLEOTIDE SEQUENCE [LARGE SCALE GENOMIC DNA]</scope>
    <source>
        <strain evidence="22 23">ZT4R6</strain>
    </source>
</reference>
<evidence type="ECO:0000256" key="4">
    <source>
        <dbReference type="ARBA" id="ARBA00010525"/>
    </source>
</evidence>
<comment type="catalytic activity">
    <reaction evidence="1">
        <text>a 1,2-diacyl-sn-glycero-3-phosphocholine + H2O = a 2-acyl-sn-glycero-3-phosphocholine + a fatty acid + H(+)</text>
        <dbReference type="Rhea" id="RHEA:18689"/>
        <dbReference type="ChEBI" id="CHEBI:15377"/>
        <dbReference type="ChEBI" id="CHEBI:15378"/>
        <dbReference type="ChEBI" id="CHEBI:28868"/>
        <dbReference type="ChEBI" id="CHEBI:57643"/>
        <dbReference type="ChEBI" id="CHEBI:57875"/>
        <dbReference type="EC" id="3.1.1.32"/>
    </reaction>
</comment>
<protein>
    <recommendedName>
        <fullName evidence="18">Phosphatidylcholine 1-acylhydrolase</fullName>
        <ecNumber evidence="6">3.1.1.32</ecNumber>
        <ecNumber evidence="7">3.1.1.4</ecNumber>
    </recommendedName>
</protein>
<dbReference type="AlphaFoldDB" id="A0A552VAF0"/>
<keyword evidence="8" id="KW-1134">Transmembrane beta strand</keyword>
<keyword evidence="9" id="KW-0812">Transmembrane</keyword>
<accession>A0A552VAF0</accession>
<dbReference type="GO" id="GO:0016042">
    <property type="term" value="P:lipid catabolic process"/>
    <property type="evidence" value="ECO:0007669"/>
    <property type="project" value="UniProtKB-KW"/>
</dbReference>
<comment type="caution">
    <text evidence="22">The sequence shown here is derived from an EMBL/GenBank/DDBJ whole genome shotgun (WGS) entry which is preliminary data.</text>
</comment>
<dbReference type="GO" id="GO:0009279">
    <property type="term" value="C:cell outer membrane"/>
    <property type="evidence" value="ECO:0007669"/>
    <property type="project" value="UniProtKB-SubCell"/>
</dbReference>
<evidence type="ECO:0000256" key="13">
    <source>
        <dbReference type="ARBA" id="ARBA00022837"/>
    </source>
</evidence>
<comment type="cofactor">
    <cofactor evidence="20">
        <name>Ca(2+)</name>
        <dbReference type="ChEBI" id="CHEBI:29108"/>
    </cofactor>
    <text evidence="20">Binds 1 Ca(2+) ion per monomer.</text>
</comment>
<feature type="active site" description="Nucleophile" evidence="19">
    <location>
        <position position="174"/>
    </location>
</feature>
<dbReference type="Gene3D" id="2.40.230.10">
    <property type="entry name" value="Phospholipase A1"/>
    <property type="match status" value="1"/>
</dbReference>
<evidence type="ECO:0000256" key="20">
    <source>
        <dbReference type="PIRSR" id="PIRSR603187-2"/>
    </source>
</evidence>
<feature type="chain" id="PRO_5021784423" description="Phosphatidylcholine 1-acylhydrolase" evidence="21">
    <location>
        <begin position="24"/>
        <end position="303"/>
    </location>
</feature>
<keyword evidence="16" id="KW-0472">Membrane</keyword>
<evidence type="ECO:0000256" key="9">
    <source>
        <dbReference type="ARBA" id="ARBA00022692"/>
    </source>
</evidence>
<name>A0A552VAF0_9FLAO</name>
<keyword evidence="14" id="KW-0442">Lipid degradation</keyword>
<feature type="binding site" description="in dimeric form" evidence="20">
    <location>
        <position position="182"/>
    </location>
    <ligand>
        <name>Ca(2+)</name>
        <dbReference type="ChEBI" id="CHEBI:29108"/>
        <label>1</label>
    </ligand>
</feature>
<dbReference type="PANTHER" id="PTHR40457:SF1">
    <property type="entry name" value="PHOSPHOLIPASE A1"/>
    <property type="match status" value="1"/>
</dbReference>
<dbReference type="OrthoDB" id="188433at2"/>
<evidence type="ECO:0000256" key="10">
    <source>
        <dbReference type="ARBA" id="ARBA00022723"/>
    </source>
</evidence>
<evidence type="ECO:0000256" key="15">
    <source>
        <dbReference type="ARBA" id="ARBA00023098"/>
    </source>
</evidence>
<feature type="binding site" description="in dimeric form" evidence="20">
    <location>
        <position position="215"/>
    </location>
    <ligand>
        <name>Ca(2+)</name>
        <dbReference type="ChEBI" id="CHEBI:29108"/>
        <label>1</label>
    </ligand>
</feature>
<dbReference type="InterPro" id="IPR003187">
    <property type="entry name" value="PLipase_A1"/>
</dbReference>
<proteinExistence type="inferred from homology"/>
<feature type="binding site" description="in dimeric form" evidence="20">
    <location>
        <position position="136"/>
    </location>
    <ligand>
        <name>Ca(2+)</name>
        <dbReference type="ChEBI" id="CHEBI:29108"/>
        <label>1</label>
    </ligand>
</feature>
<comment type="subunit">
    <text evidence="5">Homodimer; dimerization is reversible, and the dimeric form is the active one.</text>
</comment>
<evidence type="ECO:0000256" key="5">
    <source>
        <dbReference type="ARBA" id="ARBA00011702"/>
    </source>
</evidence>
<dbReference type="Proteomes" id="UP000320643">
    <property type="component" value="Unassembled WGS sequence"/>
</dbReference>
<keyword evidence="15" id="KW-0443">Lipid metabolism</keyword>
<evidence type="ECO:0000256" key="7">
    <source>
        <dbReference type="ARBA" id="ARBA00013278"/>
    </source>
</evidence>
<dbReference type="EMBL" id="VJVZ01000001">
    <property type="protein sequence ID" value="TRW27456.1"/>
    <property type="molecule type" value="Genomic_DNA"/>
</dbReference>
<evidence type="ECO:0000256" key="6">
    <source>
        <dbReference type="ARBA" id="ARBA00013179"/>
    </source>
</evidence>
<evidence type="ECO:0000256" key="1">
    <source>
        <dbReference type="ARBA" id="ARBA00000111"/>
    </source>
</evidence>
<comment type="similarity">
    <text evidence="4">Belongs to the phospholipase A1 family.</text>
</comment>
<dbReference type="EC" id="3.1.1.4" evidence="7"/>
<dbReference type="EC" id="3.1.1.32" evidence="6"/>
<dbReference type="GO" id="GO:0005509">
    <property type="term" value="F:calcium ion binding"/>
    <property type="evidence" value="ECO:0007669"/>
    <property type="project" value="TreeGrafter"/>
</dbReference>
<comment type="catalytic activity">
    <reaction evidence="2">
        <text>a 1,2-diacyl-sn-glycero-3-phosphocholine + H2O = a 1-acyl-sn-glycero-3-phosphocholine + a fatty acid + H(+)</text>
        <dbReference type="Rhea" id="RHEA:15801"/>
        <dbReference type="ChEBI" id="CHEBI:15377"/>
        <dbReference type="ChEBI" id="CHEBI:15378"/>
        <dbReference type="ChEBI" id="CHEBI:28868"/>
        <dbReference type="ChEBI" id="CHEBI:57643"/>
        <dbReference type="ChEBI" id="CHEBI:58168"/>
        <dbReference type="EC" id="3.1.1.4"/>
    </reaction>
</comment>
<keyword evidence="10 20" id="KW-0479">Metal-binding</keyword>
<evidence type="ECO:0000256" key="8">
    <source>
        <dbReference type="ARBA" id="ARBA00022452"/>
    </source>
</evidence>
<dbReference type="PRINTS" id="PR01486">
    <property type="entry name" value="PHPHLIPASEA1"/>
</dbReference>
<keyword evidence="12" id="KW-0378">Hydrolase</keyword>
<keyword evidence="17" id="KW-0998">Cell outer membrane</keyword>
<dbReference type="GO" id="GO:0008970">
    <property type="term" value="F:phospholipase A1 activity"/>
    <property type="evidence" value="ECO:0007669"/>
    <property type="project" value="UniProtKB-EC"/>
</dbReference>
<comment type="subcellular location">
    <subcellularLocation>
        <location evidence="3">Cell outer membrane</location>
        <topology evidence="3">Multi-pass membrane protein</topology>
    </subcellularLocation>
</comment>
<feature type="active site" description="Proton acceptor" evidence="19">
    <location>
        <position position="172"/>
    </location>
</feature>
<dbReference type="Pfam" id="PF02253">
    <property type="entry name" value="PLA1"/>
    <property type="match status" value="1"/>
</dbReference>
<evidence type="ECO:0000256" key="19">
    <source>
        <dbReference type="PIRSR" id="PIRSR603187-1"/>
    </source>
</evidence>